<organism evidence="1 2">
    <name type="scientific">Lentinula raphanica</name>
    <dbReference type="NCBI Taxonomy" id="153919"/>
    <lineage>
        <taxon>Eukaryota</taxon>
        <taxon>Fungi</taxon>
        <taxon>Dikarya</taxon>
        <taxon>Basidiomycota</taxon>
        <taxon>Agaricomycotina</taxon>
        <taxon>Agaricomycetes</taxon>
        <taxon>Agaricomycetidae</taxon>
        <taxon>Agaricales</taxon>
        <taxon>Marasmiineae</taxon>
        <taxon>Omphalotaceae</taxon>
        <taxon>Lentinula</taxon>
    </lineage>
</organism>
<reference evidence="1" key="1">
    <citation type="submission" date="2022-08" db="EMBL/GenBank/DDBJ databases">
        <authorList>
            <consortium name="DOE Joint Genome Institute"/>
            <person name="Min B."/>
            <person name="Riley R."/>
            <person name="Sierra-Patev S."/>
            <person name="Naranjo-Ortiz M."/>
            <person name="Looney B."/>
            <person name="Konkel Z."/>
            <person name="Slot J.C."/>
            <person name="Sakamoto Y."/>
            <person name="Steenwyk J.L."/>
            <person name="Rokas A."/>
            <person name="Carro J."/>
            <person name="Camarero S."/>
            <person name="Ferreira P."/>
            <person name="Molpeceres G."/>
            <person name="Ruiz-Duenas F.J."/>
            <person name="Serrano A."/>
            <person name="Henrissat B."/>
            <person name="Drula E."/>
            <person name="Hughes K.W."/>
            <person name="Mata J.L."/>
            <person name="Ishikawa N.K."/>
            <person name="Vargas-Isla R."/>
            <person name="Ushijima S."/>
            <person name="Smith C.A."/>
            <person name="Ahrendt S."/>
            <person name="Andreopoulos W."/>
            <person name="He G."/>
            <person name="Labutti K."/>
            <person name="Lipzen A."/>
            <person name="Ng V."/>
            <person name="Sandor L."/>
            <person name="Barry K."/>
            <person name="Martinez A.T."/>
            <person name="Xiao Y."/>
            <person name="Gibbons J.G."/>
            <person name="Terashima K."/>
            <person name="Hibbett D.S."/>
            <person name="Grigoriev I.V."/>
        </authorList>
    </citation>
    <scope>NUCLEOTIDE SEQUENCE</scope>
    <source>
        <strain evidence="1">TFB9207</strain>
    </source>
</reference>
<dbReference type="EMBL" id="MU806373">
    <property type="protein sequence ID" value="KAJ3835827.1"/>
    <property type="molecule type" value="Genomic_DNA"/>
</dbReference>
<sequence>MLPAFSKIVYAHEAIEQLGFARLYSFPTIKSCSLVCKAWLPRCRYHLYRIVRIGPRRVNGIEKERMPYFLRKFDSAFCHTFKQPQIKCCVQGLTLESHVRDVSYAPSRLAPTPTLHELPKGRAVIRPSTSSIDLPFQPLTFIRAHWKFIESLVEEHDGMSDFKFFERILDRTQTLDHLVVEGYWQFHMRRDILRTIAVHAPGLKTLCLSEFRWFPSFSHLVLEDIFDEWMVAFVSLNIPPLKLDRLCLQKFSSKGTNLIQMVVLPSPCLDLRALRYLAMPAKDLCTAFIGGRFADLGKELIHLTITDLNTSNFRLRSDTFPKLRELQIFVKEESPLLHFIQDLTKHWFPTSTSLDLHINFEEKGGNKDSTLQEPGQLDNILTDMLEELSASVVDLALCILIRKMSRLYENTKNAFGFYCSMDFIQAAGTSQMQRDFMRKAFPQSFATGCLHWRERRSLEWWFE</sequence>
<accession>A0AA38UAP3</accession>
<comment type="caution">
    <text evidence="1">The sequence shown here is derived from an EMBL/GenBank/DDBJ whole genome shotgun (WGS) entry which is preliminary data.</text>
</comment>
<protein>
    <submittedName>
        <fullName evidence="1">Uncharacterized protein</fullName>
    </submittedName>
</protein>
<dbReference type="Proteomes" id="UP001163846">
    <property type="component" value="Unassembled WGS sequence"/>
</dbReference>
<evidence type="ECO:0000313" key="2">
    <source>
        <dbReference type="Proteomes" id="UP001163846"/>
    </source>
</evidence>
<dbReference type="AlphaFoldDB" id="A0AA38UAP3"/>
<keyword evidence="2" id="KW-1185">Reference proteome</keyword>
<name>A0AA38UAP3_9AGAR</name>
<proteinExistence type="predicted"/>
<evidence type="ECO:0000313" key="1">
    <source>
        <dbReference type="EMBL" id="KAJ3835827.1"/>
    </source>
</evidence>
<gene>
    <name evidence="1" type="ORF">F5878DRAFT_626880</name>
</gene>